<keyword evidence="1" id="KW-0812">Transmembrane</keyword>
<dbReference type="GeneID" id="107883852"/>
<dbReference type="KEGG" id="api:107883852"/>
<name>A0A8R2H8P7_ACYPI</name>
<reference evidence="2" key="2">
    <citation type="submission" date="2022-06" db="UniProtKB">
        <authorList>
            <consortium name="EnsemblMetazoa"/>
        </authorList>
    </citation>
    <scope>IDENTIFICATION</scope>
</reference>
<organism evidence="2 3">
    <name type="scientific">Acyrthosiphon pisum</name>
    <name type="common">Pea aphid</name>
    <dbReference type="NCBI Taxonomy" id="7029"/>
    <lineage>
        <taxon>Eukaryota</taxon>
        <taxon>Metazoa</taxon>
        <taxon>Ecdysozoa</taxon>
        <taxon>Arthropoda</taxon>
        <taxon>Hexapoda</taxon>
        <taxon>Insecta</taxon>
        <taxon>Pterygota</taxon>
        <taxon>Neoptera</taxon>
        <taxon>Paraneoptera</taxon>
        <taxon>Hemiptera</taxon>
        <taxon>Sternorrhyncha</taxon>
        <taxon>Aphidomorpha</taxon>
        <taxon>Aphidoidea</taxon>
        <taxon>Aphididae</taxon>
        <taxon>Macrosiphini</taxon>
        <taxon>Acyrthosiphon</taxon>
    </lineage>
</organism>
<evidence type="ECO:0000313" key="3">
    <source>
        <dbReference type="Proteomes" id="UP000007819"/>
    </source>
</evidence>
<dbReference type="AlphaFoldDB" id="A0A8R2H8P7"/>
<dbReference type="RefSeq" id="XP_016660219.1">
    <property type="nucleotide sequence ID" value="XM_016804730.2"/>
</dbReference>
<evidence type="ECO:0000313" key="2">
    <source>
        <dbReference type="EnsemblMetazoa" id="XP_016660219.1"/>
    </source>
</evidence>
<keyword evidence="1" id="KW-0472">Membrane</keyword>
<keyword evidence="1" id="KW-1133">Transmembrane helix</keyword>
<protein>
    <submittedName>
        <fullName evidence="2">Uncharacterized protein</fullName>
    </submittedName>
</protein>
<accession>A0A8R2H8P7</accession>
<sequence>MTFDAQLVVGINTTAAATQNSELIRHSCVDRVGFSRSFRFVFLLTGNTMEYTITNILILFTIIFSVAGSIEDIKQTVLDRLNGRVCPPFGKNGKFEVETIQTKSLMYGCAYLENENLPMFHMWLERPEQKFGHGNCDNTQSMYNE</sequence>
<reference evidence="3" key="1">
    <citation type="submission" date="2010-06" db="EMBL/GenBank/DDBJ databases">
        <authorList>
            <person name="Jiang H."/>
            <person name="Abraham K."/>
            <person name="Ali S."/>
            <person name="Alsbrooks S.L."/>
            <person name="Anim B.N."/>
            <person name="Anosike U.S."/>
            <person name="Attaway T."/>
            <person name="Bandaranaike D.P."/>
            <person name="Battles P.K."/>
            <person name="Bell S.N."/>
            <person name="Bell A.V."/>
            <person name="Beltran B."/>
            <person name="Bickham C."/>
            <person name="Bustamante Y."/>
            <person name="Caleb T."/>
            <person name="Canada A."/>
            <person name="Cardenas V."/>
            <person name="Carter K."/>
            <person name="Chacko J."/>
            <person name="Chandrabose M.N."/>
            <person name="Chavez D."/>
            <person name="Chavez A."/>
            <person name="Chen L."/>
            <person name="Chu H.-S."/>
            <person name="Claassen K.J."/>
            <person name="Cockrell R."/>
            <person name="Collins M."/>
            <person name="Cooper J.A."/>
            <person name="Cree A."/>
            <person name="Curry S.M."/>
            <person name="Da Y."/>
            <person name="Dao M.D."/>
            <person name="Das B."/>
            <person name="Davila M.-L."/>
            <person name="Davy-Carroll L."/>
            <person name="Denson S."/>
            <person name="Dinh H."/>
            <person name="Ebong V.E."/>
            <person name="Edwards J.R."/>
            <person name="Egan A."/>
            <person name="El-Daye J."/>
            <person name="Escobedo L."/>
            <person name="Fernandez S."/>
            <person name="Fernando P.R."/>
            <person name="Flagg N."/>
            <person name="Forbes L.D."/>
            <person name="Fowler R.G."/>
            <person name="Fu Q."/>
            <person name="Gabisi R.A."/>
            <person name="Ganer J."/>
            <person name="Garbino Pronczuk A."/>
            <person name="Garcia R.M."/>
            <person name="Garner T."/>
            <person name="Garrett T.E."/>
            <person name="Gonzalez D.A."/>
            <person name="Hamid H."/>
            <person name="Hawkins E.S."/>
            <person name="Hirani K."/>
            <person name="Hogues M.E."/>
            <person name="Hollins B."/>
            <person name="Hsiao C.-H."/>
            <person name="Jabil R."/>
            <person name="James M.L."/>
            <person name="Jhangiani S.N."/>
            <person name="Johnson B."/>
            <person name="Johnson Q."/>
            <person name="Joshi V."/>
            <person name="Kalu J.B."/>
            <person name="Kam C."/>
            <person name="Kashfia A."/>
            <person name="Keebler J."/>
            <person name="Kisamo H."/>
            <person name="Kovar C.L."/>
            <person name="Lago L.A."/>
            <person name="Lai C.-Y."/>
            <person name="Laidlaw J."/>
            <person name="Lara F."/>
            <person name="Le T.-K."/>
            <person name="Lee S.L."/>
            <person name="Legall F.H."/>
            <person name="Lemon S.J."/>
            <person name="Lewis L.R."/>
            <person name="Li B."/>
            <person name="Liu Y."/>
            <person name="Liu Y.-S."/>
            <person name="Lopez J."/>
            <person name="Lozado R.J."/>
            <person name="Lu J."/>
            <person name="Madu R.C."/>
            <person name="Maheshwari M."/>
            <person name="Maheshwari R."/>
            <person name="Malloy K."/>
            <person name="Martinez E."/>
            <person name="Mathew T."/>
            <person name="Mercado I.C."/>
            <person name="Mercado C."/>
            <person name="Meyer B."/>
            <person name="Montgomery K."/>
            <person name="Morgan M.B."/>
            <person name="Munidasa M."/>
            <person name="Nazareth L.V."/>
            <person name="Nelson J."/>
            <person name="Ng B.M."/>
            <person name="Nguyen N.B."/>
            <person name="Nguyen P.Q."/>
            <person name="Nguyen T."/>
            <person name="Obregon M."/>
            <person name="Okwuonu G.O."/>
            <person name="Onwere C.G."/>
            <person name="Orozco G."/>
            <person name="Parra A."/>
            <person name="Patel S."/>
            <person name="Patil S."/>
            <person name="Perez A."/>
            <person name="Perez Y."/>
            <person name="Pham C."/>
            <person name="Primus E.L."/>
            <person name="Pu L.-L."/>
            <person name="Puazo M."/>
            <person name="Qin X."/>
            <person name="Quiroz J.B."/>
            <person name="Reese J."/>
            <person name="Richards S."/>
            <person name="Rives C.M."/>
            <person name="Robberts R."/>
            <person name="Ruiz S.J."/>
            <person name="Ruiz M.J."/>
            <person name="Santibanez J."/>
            <person name="Schneider B.W."/>
            <person name="Sisson I."/>
            <person name="Smith M."/>
            <person name="Sodergren E."/>
            <person name="Song X.-Z."/>
            <person name="Song B.B."/>
            <person name="Summersgill H."/>
            <person name="Thelus R."/>
            <person name="Thornton R.D."/>
            <person name="Trejos Z.Y."/>
            <person name="Usmani K."/>
            <person name="Vattathil S."/>
            <person name="Villasana D."/>
            <person name="Walker D.L."/>
            <person name="Wang S."/>
            <person name="Wang K."/>
            <person name="White C.S."/>
            <person name="Williams A.C."/>
            <person name="Williamson J."/>
            <person name="Wilson K."/>
            <person name="Woghiren I.O."/>
            <person name="Woodworth J.R."/>
            <person name="Worley K.C."/>
            <person name="Wright R.A."/>
            <person name="Wu W."/>
            <person name="Young L."/>
            <person name="Zhang L."/>
            <person name="Zhang J."/>
            <person name="Zhu Y."/>
            <person name="Muzny D.M."/>
            <person name="Weinstock G."/>
            <person name="Gibbs R.A."/>
        </authorList>
    </citation>
    <scope>NUCLEOTIDE SEQUENCE [LARGE SCALE GENOMIC DNA]</scope>
    <source>
        <strain evidence="3">LSR1</strain>
    </source>
</reference>
<dbReference type="Proteomes" id="UP000007819">
    <property type="component" value="Chromosome X"/>
</dbReference>
<feature type="transmembrane region" description="Helical" evidence="1">
    <location>
        <begin position="51"/>
        <end position="70"/>
    </location>
</feature>
<evidence type="ECO:0000256" key="1">
    <source>
        <dbReference type="SAM" id="Phobius"/>
    </source>
</evidence>
<proteinExistence type="predicted"/>
<dbReference type="EnsemblMetazoa" id="XM_016804730.2">
    <property type="protein sequence ID" value="XP_016660219.1"/>
    <property type="gene ID" value="LOC107883852"/>
</dbReference>
<keyword evidence="3" id="KW-1185">Reference proteome</keyword>